<keyword evidence="2" id="KW-0812">Transmembrane</keyword>
<keyword evidence="2" id="KW-0472">Membrane</keyword>
<sequence>MAYAVSQETRKAFSSINAHGPHVEIDIDRETSDDDNGVREGNLPSPPSTSSVDSDLAVTKHHRRVASPQTPQTPVVLASEPVVCYAARVIIPQQTHRGFYTTPRMTLVDLPAAGQVQNTSSPRRVMQTTTPTTLGPALPISQPALLEHGWQLSCSTTVVNSRDSSSQNIAQTVVQGITTIDDADAQMDCHEQTFPSSSGRVVSLDTLCHSFACLSLRESSIASVNVTNGLTLALGHIDGPQVMEVETEVITPGAVQVEDHHLGYTSSSPAQTLNTLLDIQPDIDMQLPSVFTDPMESMEVSPNLQQAIVAEGSCSFHTDHLANSTTMIVSPEIEAQSTFSNEGYYLQNVRSSCENVSLPIHMIMTRCLAEGSDLSLLEPESNPRADDSFHACRNLTDTQPFADSNSMSILSLLASVDSDATPLKVKVQPVTQAYLSLSEGAISRSSNRVKCQVPTAGAKSKKKVKFFIGNESPRLFRNYSSLSKSKKAKLKLGGISACNMPAAKIPVQPLNSRHGHPDVITVDAGDINPCPCPKANFQHLVPEDEKAEYDAPHNSTSDDLSSADFRELITAGGQTNLTESSPLFATPELLRFAYDSGESTDSSGDAKSKPDLYNVAPRFDPCESPVGLPQGKDFKKAASVFSVRSSLSPALLSGKALVSTIIETDGFSLTPIGPTNLTASDPTLGNVSSQRAALEEGTMPGFLALTECEIIHSKFPFSGSLSYALSFGFFRSDSFSSLIARLPAAILYVMVMITLAFPSVWL</sequence>
<evidence type="ECO:0000256" key="1">
    <source>
        <dbReference type="SAM" id="MobiDB-lite"/>
    </source>
</evidence>
<name>A0A409W769_9AGAR</name>
<dbReference type="EMBL" id="NHYE01005343">
    <property type="protein sequence ID" value="PPQ74389.1"/>
    <property type="molecule type" value="Genomic_DNA"/>
</dbReference>
<dbReference type="Proteomes" id="UP000284706">
    <property type="component" value="Unassembled WGS sequence"/>
</dbReference>
<feature type="transmembrane region" description="Helical" evidence="2">
    <location>
        <begin position="742"/>
        <end position="761"/>
    </location>
</feature>
<evidence type="ECO:0000313" key="4">
    <source>
        <dbReference type="Proteomes" id="UP000284706"/>
    </source>
</evidence>
<organism evidence="3 4">
    <name type="scientific">Gymnopilus dilepis</name>
    <dbReference type="NCBI Taxonomy" id="231916"/>
    <lineage>
        <taxon>Eukaryota</taxon>
        <taxon>Fungi</taxon>
        <taxon>Dikarya</taxon>
        <taxon>Basidiomycota</taxon>
        <taxon>Agaricomycotina</taxon>
        <taxon>Agaricomycetes</taxon>
        <taxon>Agaricomycetidae</taxon>
        <taxon>Agaricales</taxon>
        <taxon>Agaricineae</taxon>
        <taxon>Hymenogastraceae</taxon>
        <taxon>Gymnopilus</taxon>
    </lineage>
</organism>
<feature type="compositionally biased region" description="Basic and acidic residues" evidence="1">
    <location>
        <begin position="21"/>
        <end position="30"/>
    </location>
</feature>
<dbReference type="InParanoid" id="A0A409W769"/>
<feature type="region of interest" description="Disordered" evidence="1">
    <location>
        <begin position="13"/>
        <end position="72"/>
    </location>
</feature>
<accession>A0A409W769</accession>
<keyword evidence="2" id="KW-1133">Transmembrane helix</keyword>
<protein>
    <submittedName>
        <fullName evidence="3">Uncharacterized protein</fullName>
    </submittedName>
</protein>
<evidence type="ECO:0000313" key="3">
    <source>
        <dbReference type="EMBL" id="PPQ74389.1"/>
    </source>
</evidence>
<evidence type="ECO:0000256" key="2">
    <source>
        <dbReference type="SAM" id="Phobius"/>
    </source>
</evidence>
<comment type="caution">
    <text evidence="3">The sequence shown here is derived from an EMBL/GenBank/DDBJ whole genome shotgun (WGS) entry which is preliminary data.</text>
</comment>
<gene>
    <name evidence="3" type="ORF">CVT26_000940</name>
</gene>
<reference evidence="3 4" key="1">
    <citation type="journal article" date="2018" name="Evol. Lett.">
        <title>Horizontal gene cluster transfer increased hallucinogenic mushroom diversity.</title>
        <authorList>
            <person name="Reynolds H.T."/>
            <person name="Vijayakumar V."/>
            <person name="Gluck-Thaler E."/>
            <person name="Korotkin H.B."/>
            <person name="Matheny P.B."/>
            <person name="Slot J.C."/>
        </authorList>
    </citation>
    <scope>NUCLEOTIDE SEQUENCE [LARGE SCALE GENOMIC DNA]</scope>
    <source>
        <strain evidence="3 4">SRW20</strain>
    </source>
</reference>
<dbReference type="AlphaFoldDB" id="A0A409W769"/>
<proteinExistence type="predicted"/>
<keyword evidence="4" id="KW-1185">Reference proteome</keyword>